<dbReference type="Proteomes" id="UP001186944">
    <property type="component" value="Unassembled WGS sequence"/>
</dbReference>
<dbReference type="GO" id="GO:0005634">
    <property type="term" value="C:nucleus"/>
    <property type="evidence" value="ECO:0007669"/>
    <property type="project" value="UniProtKB-SubCell"/>
</dbReference>
<feature type="non-terminal residue" evidence="11">
    <location>
        <position position="1"/>
    </location>
</feature>
<dbReference type="InterPro" id="IPR036443">
    <property type="entry name" value="Znf_RanBP2_sf"/>
</dbReference>
<dbReference type="Pfam" id="PF00641">
    <property type="entry name" value="Zn_ribbon_RanBP"/>
    <property type="match status" value="1"/>
</dbReference>
<evidence type="ECO:0000256" key="5">
    <source>
        <dbReference type="ARBA" id="ARBA00022833"/>
    </source>
</evidence>
<organism evidence="11 12">
    <name type="scientific">Pinctada imbricata</name>
    <name type="common">Atlantic pearl-oyster</name>
    <name type="synonym">Pinctada martensii</name>
    <dbReference type="NCBI Taxonomy" id="66713"/>
    <lineage>
        <taxon>Eukaryota</taxon>
        <taxon>Metazoa</taxon>
        <taxon>Spiralia</taxon>
        <taxon>Lophotrochozoa</taxon>
        <taxon>Mollusca</taxon>
        <taxon>Bivalvia</taxon>
        <taxon>Autobranchia</taxon>
        <taxon>Pteriomorphia</taxon>
        <taxon>Pterioida</taxon>
        <taxon>Pterioidea</taxon>
        <taxon>Pteriidae</taxon>
        <taxon>Pinctada</taxon>
    </lineage>
</organism>
<keyword evidence="6" id="KW-0694">RNA-binding</keyword>
<evidence type="ECO:0000256" key="2">
    <source>
        <dbReference type="ARBA" id="ARBA00022723"/>
    </source>
</evidence>
<evidence type="ECO:0000256" key="8">
    <source>
        <dbReference type="PROSITE-ProRule" id="PRU00322"/>
    </source>
</evidence>
<dbReference type="AlphaFoldDB" id="A0AA89BUX7"/>
<feature type="domain" description="RanBP2-type" evidence="10">
    <location>
        <begin position="46"/>
        <end position="75"/>
    </location>
</feature>
<gene>
    <name evidence="11" type="ORF">FSP39_022779</name>
</gene>
<sequence length="279" mass="31640">RCGNVNFSRRAECNKCGKGKKDGIVFKKGGTEIGKQMAEKSKGLFSAEDWQCKSCGNVNWARRMTCNMCNAPKYGKQEQRTGFGGGYMERDEVVEYVERKDDDEYDEFGRKKKRYRSSTDVQDQQLEAQDDDEDDDDEDDDDADLGAYDLDASDDDDDKKDDKKEEKGRSASRSSSSRSSSRSSRSSRTFDYNCHCIQRRSVKIVRDPDPGHPSAIPDLVHDPGHERKDQGGRVSVWILLILFCMIEINAGSDKLWLGQAYSDKQMDRQSAGKPIYNSL</sequence>
<dbReference type="Gene3D" id="4.10.1060.10">
    <property type="entry name" value="Zinc finger, RanBP2-type"/>
    <property type="match status" value="2"/>
</dbReference>
<evidence type="ECO:0000256" key="7">
    <source>
        <dbReference type="ARBA" id="ARBA00023242"/>
    </source>
</evidence>
<evidence type="ECO:0000259" key="10">
    <source>
        <dbReference type="PROSITE" id="PS50199"/>
    </source>
</evidence>
<evidence type="ECO:0000256" key="9">
    <source>
        <dbReference type="SAM" id="MobiDB-lite"/>
    </source>
</evidence>
<keyword evidence="7" id="KW-0539">Nucleus</keyword>
<feature type="compositionally biased region" description="Basic and acidic residues" evidence="9">
    <location>
        <begin position="160"/>
        <end position="169"/>
    </location>
</feature>
<feature type="compositionally biased region" description="Low complexity" evidence="9">
    <location>
        <begin position="171"/>
        <end position="187"/>
    </location>
</feature>
<dbReference type="PROSITE" id="PS50199">
    <property type="entry name" value="ZF_RANBP2_2"/>
    <property type="match status" value="1"/>
</dbReference>
<dbReference type="GO" id="GO:0001530">
    <property type="term" value="F:lipopolysaccharide binding"/>
    <property type="evidence" value="ECO:0007669"/>
    <property type="project" value="TreeGrafter"/>
</dbReference>
<reference evidence="11" key="1">
    <citation type="submission" date="2019-08" db="EMBL/GenBank/DDBJ databases">
        <title>The improved chromosome-level genome for the pearl oyster Pinctada fucata martensii using PacBio sequencing and Hi-C.</title>
        <authorList>
            <person name="Zheng Z."/>
        </authorList>
    </citation>
    <scope>NUCLEOTIDE SEQUENCE</scope>
    <source>
        <strain evidence="11">ZZ-2019</strain>
        <tissue evidence="11">Adductor muscle</tissue>
    </source>
</reference>
<dbReference type="PANTHER" id="PTHR12999">
    <property type="entry name" value="ZINC FINGER RAN-BINDING DOMAIN-CONTAINING PROTEIN 2 ZRANB2-RELATED"/>
    <property type="match status" value="1"/>
</dbReference>
<feature type="region of interest" description="Disordered" evidence="9">
    <location>
        <begin position="113"/>
        <end position="188"/>
    </location>
</feature>
<evidence type="ECO:0000256" key="4">
    <source>
        <dbReference type="ARBA" id="ARBA00022771"/>
    </source>
</evidence>
<keyword evidence="2" id="KW-0479">Metal-binding</keyword>
<feature type="region of interest" description="Disordered" evidence="9">
    <location>
        <begin position="205"/>
        <end position="227"/>
    </location>
</feature>
<dbReference type="PANTHER" id="PTHR12999:SF17">
    <property type="entry name" value="ZINC FINGER RAN-BINDING DOMAIN-CONTAINING PROTEIN 2"/>
    <property type="match status" value="1"/>
</dbReference>
<dbReference type="PROSITE" id="PS01358">
    <property type="entry name" value="ZF_RANBP2_1"/>
    <property type="match status" value="1"/>
</dbReference>
<feature type="compositionally biased region" description="Acidic residues" evidence="9">
    <location>
        <begin position="128"/>
        <end position="144"/>
    </location>
</feature>
<dbReference type="InterPro" id="IPR001876">
    <property type="entry name" value="Znf_RanBP2"/>
</dbReference>
<dbReference type="FunFam" id="4.10.1060.10:FF:000004">
    <property type="entry name" value="Zinc finger Ran-binding domain-containing protein 2"/>
    <property type="match status" value="1"/>
</dbReference>
<keyword evidence="5" id="KW-0862">Zinc</keyword>
<comment type="subcellular location">
    <subcellularLocation>
        <location evidence="1">Nucleus</location>
    </subcellularLocation>
</comment>
<dbReference type="GO" id="GO:0008270">
    <property type="term" value="F:zinc ion binding"/>
    <property type="evidence" value="ECO:0007669"/>
    <property type="project" value="UniProtKB-KW"/>
</dbReference>
<dbReference type="GO" id="GO:0003723">
    <property type="term" value="F:RNA binding"/>
    <property type="evidence" value="ECO:0007669"/>
    <property type="project" value="UniProtKB-KW"/>
</dbReference>
<keyword evidence="4 8" id="KW-0863">Zinc-finger</keyword>
<dbReference type="SMART" id="SM00547">
    <property type="entry name" value="ZnF_RBZ"/>
    <property type="match status" value="2"/>
</dbReference>
<accession>A0AA89BUX7</accession>
<evidence type="ECO:0000256" key="1">
    <source>
        <dbReference type="ARBA" id="ARBA00004123"/>
    </source>
</evidence>
<keyword evidence="12" id="KW-1185">Reference proteome</keyword>
<comment type="caution">
    <text evidence="11">The sequence shown here is derived from an EMBL/GenBank/DDBJ whole genome shotgun (WGS) entry which is preliminary data.</text>
</comment>
<proteinExistence type="predicted"/>
<name>A0AA89BUX7_PINIB</name>
<protein>
    <recommendedName>
        <fullName evidence="10">RanBP2-type domain-containing protein</fullName>
    </recommendedName>
</protein>
<dbReference type="EMBL" id="VSWD01000010">
    <property type="protein sequence ID" value="KAK3091809.1"/>
    <property type="molecule type" value="Genomic_DNA"/>
</dbReference>
<keyword evidence="3" id="KW-0677">Repeat</keyword>
<evidence type="ECO:0000313" key="12">
    <source>
        <dbReference type="Proteomes" id="UP001186944"/>
    </source>
</evidence>
<dbReference type="SUPFAM" id="SSF90209">
    <property type="entry name" value="Ran binding protein zinc finger-like"/>
    <property type="match status" value="1"/>
</dbReference>
<evidence type="ECO:0000256" key="6">
    <source>
        <dbReference type="ARBA" id="ARBA00022884"/>
    </source>
</evidence>
<evidence type="ECO:0000256" key="3">
    <source>
        <dbReference type="ARBA" id="ARBA00022737"/>
    </source>
</evidence>
<evidence type="ECO:0000313" key="11">
    <source>
        <dbReference type="EMBL" id="KAK3091809.1"/>
    </source>
</evidence>